<accession>A0A101S2N1</accession>
<dbReference type="RefSeq" id="WP_062238370.1">
    <property type="nucleotide sequence ID" value="NZ_JBPJFL010000001.1"/>
</dbReference>
<dbReference type="Proteomes" id="UP000054375">
    <property type="component" value="Unassembled WGS sequence"/>
</dbReference>
<proteinExistence type="predicted"/>
<dbReference type="EMBL" id="LMWV01000015">
    <property type="protein sequence ID" value="KUN66183.1"/>
    <property type="molecule type" value="Genomic_DNA"/>
</dbReference>
<keyword evidence="3" id="KW-1185">Reference proteome</keyword>
<feature type="compositionally biased region" description="Basic and acidic residues" evidence="1">
    <location>
        <begin position="121"/>
        <end position="130"/>
    </location>
</feature>
<feature type="region of interest" description="Disordered" evidence="1">
    <location>
        <begin position="1"/>
        <end position="74"/>
    </location>
</feature>
<gene>
    <name evidence="2" type="ORF">AQJ54_17610</name>
</gene>
<sequence>MSLRAAAQRPGPLPAARHGRDDTGRTEPGGAAQSARDADDLAGRYPDGRVPTLARTQSHASCAGPAPCGRRPGLCPPLPDAPEASVQWSTVDASVQWSTVDASVQWSTVDDEYGSAQTARPWKDHPRSPRTDLLTPTEVSRTGNEPPPWGGAGADRQGIRAAHLLPTGETP</sequence>
<reference evidence="2 3" key="1">
    <citation type="submission" date="2015-10" db="EMBL/GenBank/DDBJ databases">
        <title>Draft genome sequence of Streptomyces griseorubiginosus DSM 40469, type strain for the species Streptomyces griseorubiginosus.</title>
        <authorList>
            <person name="Ruckert C."/>
            <person name="Winkler A."/>
            <person name="Kalinowski J."/>
            <person name="Kampfer P."/>
            <person name="Glaeser S."/>
        </authorList>
    </citation>
    <scope>NUCLEOTIDE SEQUENCE [LARGE SCALE GENOMIC DNA]</scope>
    <source>
        <strain evidence="2 3">DSM 40469</strain>
    </source>
</reference>
<evidence type="ECO:0000313" key="2">
    <source>
        <dbReference type="EMBL" id="KUN66183.1"/>
    </source>
</evidence>
<evidence type="ECO:0000256" key="1">
    <source>
        <dbReference type="SAM" id="MobiDB-lite"/>
    </source>
</evidence>
<organism evidence="2 3">
    <name type="scientific">Streptomyces griseorubiginosus</name>
    <dbReference type="NCBI Taxonomy" id="67304"/>
    <lineage>
        <taxon>Bacteria</taxon>
        <taxon>Bacillati</taxon>
        <taxon>Actinomycetota</taxon>
        <taxon>Actinomycetes</taxon>
        <taxon>Kitasatosporales</taxon>
        <taxon>Streptomycetaceae</taxon>
        <taxon>Streptomyces</taxon>
    </lineage>
</organism>
<evidence type="ECO:0000313" key="3">
    <source>
        <dbReference type="Proteomes" id="UP000054375"/>
    </source>
</evidence>
<name>A0A101S2N1_9ACTN</name>
<feature type="region of interest" description="Disordered" evidence="1">
    <location>
        <begin position="112"/>
        <end position="171"/>
    </location>
</feature>
<comment type="caution">
    <text evidence="2">The sequence shown here is derived from an EMBL/GenBank/DDBJ whole genome shotgun (WGS) entry which is preliminary data.</text>
</comment>
<protein>
    <submittedName>
        <fullName evidence="2">Uncharacterized protein</fullName>
    </submittedName>
</protein>
<dbReference type="AlphaFoldDB" id="A0A101S2N1"/>